<proteinExistence type="inferred from homology"/>
<dbReference type="Gene3D" id="3.40.50.720">
    <property type="entry name" value="NAD(P)-binding Rossmann-like Domain"/>
    <property type="match status" value="1"/>
</dbReference>
<dbReference type="PANTHER" id="PTHR43639">
    <property type="entry name" value="OXIDOREDUCTASE, SHORT-CHAIN DEHYDROGENASE/REDUCTASE FAMILY (AFU_ORTHOLOGUE AFUA_5G02870)"/>
    <property type="match status" value="1"/>
</dbReference>
<dbReference type="PRINTS" id="PR00081">
    <property type="entry name" value="GDHRDH"/>
</dbReference>
<evidence type="ECO:0000313" key="4">
    <source>
        <dbReference type="EMBL" id="AIS01722.1"/>
    </source>
</evidence>
<reference evidence="5" key="1">
    <citation type="journal article" date="2015" name="J. Biotechnol.">
        <title>Complete genome sequence of the actinobacterium Streptomyces glaucescens GLA.O (DSM 40922) consisting of a linear chromosome and one linear plasmid.</title>
        <authorList>
            <person name="Ortseifen V."/>
            <person name="Winkler A."/>
            <person name="Albersmeier A."/>
            <person name="Wendler S."/>
            <person name="Puhler A."/>
            <person name="Kalinowski J."/>
            <person name="Ruckert C."/>
        </authorList>
    </citation>
    <scope>NUCLEOTIDE SEQUENCE [LARGE SCALE GENOMIC DNA]</scope>
    <source>
        <strain evidence="5">DSM 40922 / GLA O</strain>
    </source>
</reference>
<evidence type="ECO:0000313" key="5">
    <source>
        <dbReference type="Proteomes" id="UP000029482"/>
    </source>
</evidence>
<evidence type="ECO:0000256" key="2">
    <source>
        <dbReference type="ARBA" id="ARBA00023002"/>
    </source>
</evidence>
<organism evidence="4 5">
    <name type="scientific">Streptomyces glaucescens</name>
    <dbReference type="NCBI Taxonomy" id="1907"/>
    <lineage>
        <taxon>Bacteria</taxon>
        <taxon>Bacillati</taxon>
        <taxon>Actinomycetota</taxon>
        <taxon>Actinomycetes</taxon>
        <taxon>Kitasatosporales</taxon>
        <taxon>Streptomycetaceae</taxon>
        <taxon>Streptomyces</taxon>
    </lineage>
</organism>
<sequence length="276" mass="28259">MDAAHAGRTREGTSPRGAVTEEEGEFGGRVALVTGASRGIGAATARLLAARGARVAVNYHRSADRAREVVDSIRRAGGRAVAVRADVTDPGEVRDLVADVTARLGPVDVLVLNAAGLGAHEARIAPAAELDWADLERVVTQQLKALFLPARAVLPAMTERGTGSIVAVGAALARRPAPRFLPLAVAKAGVAAAVRTLALEAGPSGVRVNAVEPGLVLTELAAHIPERQRRAAAERAAVRRNGTPEDVAELIAFAASPRASYLTGGCLPADGGTALA</sequence>
<comment type="similarity">
    <text evidence="1">Belongs to the short-chain dehydrogenases/reductases (SDR) family.</text>
</comment>
<evidence type="ECO:0000256" key="1">
    <source>
        <dbReference type="ARBA" id="ARBA00006484"/>
    </source>
</evidence>
<dbReference type="KEGG" id="sgu:SGLAU_28940"/>
<dbReference type="Proteomes" id="UP000029482">
    <property type="component" value="Chromosome"/>
</dbReference>
<evidence type="ECO:0000256" key="3">
    <source>
        <dbReference type="SAM" id="MobiDB-lite"/>
    </source>
</evidence>
<gene>
    <name evidence="4" type="ORF">SGLAU_28940</name>
</gene>
<dbReference type="RefSeq" id="WP_208868957.1">
    <property type="nucleotide sequence ID" value="NZ_CP009438.1"/>
</dbReference>
<dbReference type="InterPro" id="IPR002347">
    <property type="entry name" value="SDR_fam"/>
</dbReference>
<dbReference type="AlphaFoldDB" id="A0A089XIC4"/>
<feature type="region of interest" description="Disordered" evidence="3">
    <location>
        <begin position="1"/>
        <end position="23"/>
    </location>
</feature>
<dbReference type="InterPro" id="IPR036291">
    <property type="entry name" value="NAD(P)-bd_dom_sf"/>
</dbReference>
<dbReference type="GO" id="GO:0016491">
    <property type="term" value="F:oxidoreductase activity"/>
    <property type="evidence" value="ECO:0007669"/>
    <property type="project" value="UniProtKB-KW"/>
</dbReference>
<keyword evidence="2" id="KW-0560">Oxidoreductase</keyword>
<dbReference type="PANTHER" id="PTHR43639:SF1">
    <property type="entry name" value="SHORT-CHAIN DEHYDROGENASE_REDUCTASE FAMILY PROTEIN"/>
    <property type="match status" value="1"/>
</dbReference>
<name>A0A089XIC4_STRGA</name>
<dbReference type="EMBL" id="CP009438">
    <property type="protein sequence ID" value="AIS01722.1"/>
    <property type="molecule type" value="Genomic_DNA"/>
</dbReference>
<dbReference type="SUPFAM" id="SSF51735">
    <property type="entry name" value="NAD(P)-binding Rossmann-fold domains"/>
    <property type="match status" value="1"/>
</dbReference>
<accession>A0A089XIC4</accession>
<dbReference type="Pfam" id="PF13561">
    <property type="entry name" value="adh_short_C2"/>
    <property type="match status" value="1"/>
</dbReference>
<dbReference type="FunFam" id="3.40.50.720:FF:000084">
    <property type="entry name" value="Short-chain dehydrogenase reductase"/>
    <property type="match status" value="1"/>
</dbReference>
<dbReference type="HOGENOM" id="CLU_010194_1_3_11"/>
<dbReference type="STRING" id="1907.SGLAU_28940"/>
<protein>
    <submittedName>
        <fullName evidence="4">Putative short-chain dehydrogenase/reductase SDR</fullName>
    </submittedName>
</protein>
<dbReference type="eggNOG" id="COG1028">
    <property type="taxonomic scope" value="Bacteria"/>
</dbReference>
<keyword evidence="5" id="KW-1185">Reference proteome</keyword>